<name>A0A0C1UUT8_9BACT</name>
<proteinExistence type="predicted"/>
<organism evidence="3 5">
    <name type="scientific">Methylacidiphilum kamchatkense Kam1</name>
    <dbReference type="NCBI Taxonomy" id="1202785"/>
    <lineage>
        <taxon>Bacteria</taxon>
        <taxon>Pseudomonadati</taxon>
        <taxon>Verrucomicrobiota</taxon>
        <taxon>Methylacidiphilae</taxon>
        <taxon>Methylacidiphilales</taxon>
        <taxon>Methylacidiphilaceae</taxon>
        <taxon>Methylacidiphilum (ex Ratnadevi et al. 2023)</taxon>
    </lineage>
</organism>
<dbReference type="InterPro" id="IPR036034">
    <property type="entry name" value="PDZ_sf"/>
</dbReference>
<protein>
    <submittedName>
        <fullName evidence="2">Signal protein PDZ</fullName>
    </submittedName>
</protein>
<dbReference type="Gene3D" id="2.30.42.10">
    <property type="match status" value="1"/>
</dbReference>
<evidence type="ECO:0000313" key="2">
    <source>
        <dbReference type="EMBL" id="KIE59493.1"/>
    </source>
</evidence>
<evidence type="ECO:0000313" key="5">
    <source>
        <dbReference type="Proteomes" id="UP000315925"/>
    </source>
</evidence>
<dbReference type="AlphaFoldDB" id="A0A0C1UUT8"/>
<dbReference type="KEGG" id="mkc:kam1_1280"/>
<feature type="region of interest" description="Disordered" evidence="1">
    <location>
        <begin position="90"/>
        <end position="127"/>
    </location>
</feature>
<reference evidence="3" key="2">
    <citation type="journal article" date="2019" name="BMC Genomics">
        <title>Complete genome sequence analysis of the thermoacidophilic verrucomicrobial methanotroph 'Candidatus Methylacidiphilum kamchatkense' strain Kam1 and comparison with its closest relatives.</title>
        <authorList>
            <person name="Kruse T."/>
            <person name="Ratnadevi C.M."/>
            <person name="Erikstad H.A."/>
            <person name="Birkeland N.K."/>
        </authorList>
    </citation>
    <scope>NUCLEOTIDE SEQUENCE</scope>
    <source>
        <strain evidence="3">Kam1</strain>
    </source>
</reference>
<dbReference type="Proteomes" id="UP000315925">
    <property type="component" value="Chromosome"/>
</dbReference>
<sequence length="285" mass="31689">MSFFFRGFLLSQKRISYCFFFLLFLVFPFSLVSAPLKFTPELKDCQLFIEDEEGVHPKYPFVINAYTIIPSDALLRVIYVKPQMDLLSGNPQTAEGEGGEKGGLAAAASRSTPALESEGAFHTDSPEEKEMKMIHQTVWKTGLAFCQAFDFLDADDLRIIFQEKDKKSFKDEPISFPEGMILAQIDSKVFVVALEVGGKGYEYGMKSGDQILAINDIGINGGLSDFLSIYRKEKFGLTGAKNSIRFLVARQGESNPVVVSIPLPPSLQGSILDEPFVTEPVKKRK</sequence>
<gene>
    <name evidence="2" type="ORF">A946_02195</name>
    <name evidence="3" type="ORF">kam1_1280</name>
</gene>
<reference evidence="5" key="3">
    <citation type="submission" date="2019-03" db="EMBL/GenBank/DDBJ databases">
        <title>Complete genome of Methylacidiphilum kamchatkense Kam1.</title>
        <authorList>
            <person name="Kruse T."/>
            <person name="Murarilal Ratnadevi C."/>
            <person name="Erikstad H.-A."/>
            <person name="Birkeland N.-K."/>
        </authorList>
    </citation>
    <scope>NUCLEOTIDE SEQUENCE [LARGE SCALE GENOMIC DNA]</scope>
    <source>
        <strain evidence="5">kam1</strain>
    </source>
</reference>
<dbReference type="SUPFAM" id="SSF50156">
    <property type="entry name" value="PDZ domain-like"/>
    <property type="match status" value="1"/>
</dbReference>
<dbReference type="Proteomes" id="UP000031594">
    <property type="component" value="Unassembled WGS sequence"/>
</dbReference>
<keyword evidence="4" id="KW-1185">Reference proteome</keyword>
<dbReference type="EMBL" id="CP037899">
    <property type="protein sequence ID" value="QDQ42506.1"/>
    <property type="molecule type" value="Genomic_DNA"/>
</dbReference>
<reference evidence="2 4" key="1">
    <citation type="submission" date="2014-08" db="EMBL/GenBank/DDBJ databases">
        <title>Methylacidiphilum kamchatkense strain Kam1 draft genome sequence.</title>
        <authorList>
            <person name="Birkeland N.-K."/>
            <person name="Erikstad H.A."/>
        </authorList>
    </citation>
    <scope>NUCLEOTIDE SEQUENCE [LARGE SCALE GENOMIC DNA]</scope>
    <source>
        <strain evidence="2 4">Kam1</strain>
    </source>
</reference>
<dbReference type="EMBL" id="JQNX01000001">
    <property type="protein sequence ID" value="KIE59493.1"/>
    <property type="molecule type" value="Genomic_DNA"/>
</dbReference>
<dbReference type="RefSeq" id="WP_039720747.1">
    <property type="nucleotide sequence ID" value="NZ_CP037899.1"/>
</dbReference>
<evidence type="ECO:0000256" key="1">
    <source>
        <dbReference type="SAM" id="MobiDB-lite"/>
    </source>
</evidence>
<accession>A0A0C1UUT8</accession>
<evidence type="ECO:0000313" key="3">
    <source>
        <dbReference type="EMBL" id="QDQ42506.1"/>
    </source>
</evidence>
<dbReference type="OrthoDB" id="187294at2"/>
<evidence type="ECO:0000313" key="4">
    <source>
        <dbReference type="Proteomes" id="UP000031594"/>
    </source>
</evidence>
<dbReference type="STRING" id="1202785.A946_02195"/>